<evidence type="ECO:0000256" key="2">
    <source>
        <dbReference type="ARBA" id="ARBA00022448"/>
    </source>
</evidence>
<dbReference type="InterPro" id="IPR008969">
    <property type="entry name" value="CarboxyPept-like_regulatory"/>
</dbReference>
<dbReference type="PANTHER" id="PTHR30069:SF29">
    <property type="entry name" value="HEMOGLOBIN AND HEMOGLOBIN-HAPTOGLOBIN-BINDING PROTEIN 1-RELATED"/>
    <property type="match status" value="1"/>
</dbReference>
<dbReference type="GO" id="GO:0009279">
    <property type="term" value="C:cell outer membrane"/>
    <property type="evidence" value="ECO:0007669"/>
    <property type="project" value="UniProtKB-SubCell"/>
</dbReference>
<evidence type="ECO:0000256" key="1">
    <source>
        <dbReference type="ARBA" id="ARBA00004571"/>
    </source>
</evidence>
<feature type="domain" description="TonB-dependent receptor plug" evidence="10">
    <location>
        <begin position="152"/>
        <end position="260"/>
    </location>
</feature>
<feature type="chain" id="PRO_5035305407" evidence="9">
    <location>
        <begin position="33"/>
        <end position="1058"/>
    </location>
</feature>
<keyword evidence="5 9" id="KW-0732">Signal</keyword>
<dbReference type="Pfam" id="PF13715">
    <property type="entry name" value="CarbopepD_reg_2"/>
    <property type="match status" value="1"/>
</dbReference>
<dbReference type="SUPFAM" id="SSF49464">
    <property type="entry name" value="Carboxypeptidase regulatory domain-like"/>
    <property type="match status" value="1"/>
</dbReference>
<evidence type="ECO:0000256" key="6">
    <source>
        <dbReference type="ARBA" id="ARBA00023136"/>
    </source>
</evidence>
<proteinExistence type="inferred from homology"/>
<evidence type="ECO:0000259" key="10">
    <source>
        <dbReference type="Pfam" id="PF07715"/>
    </source>
</evidence>
<dbReference type="AlphaFoldDB" id="A0A8J7J0S7"/>
<dbReference type="InterPro" id="IPR037066">
    <property type="entry name" value="Plug_dom_sf"/>
</dbReference>
<feature type="signal peptide" evidence="9">
    <location>
        <begin position="1"/>
        <end position="32"/>
    </location>
</feature>
<dbReference type="SUPFAM" id="SSF56935">
    <property type="entry name" value="Porins"/>
    <property type="match status" value="1"/>
</dbReference>
<dbReference type="GO" id="GO:0044718">
    <property type="term" value="P:siderophore transmembrane transport"/>
    <property type="evidence" value="ECO:0007669"/>
    <property type="project" value="TreeGrafter"/>
</dbReference>
<gene>
    <name evidence="11" type="ORF">JF259_05105</name>
</gene>
<dbReference type="InterPro" id="IPR036942">
    <property type="entry name" value="Beta-barrel_TonB_sf"/>
</dbReference>
<accession>A0A8J7J0S7</accession>
<dbReference type="Proteomes" id="UP000610931">
    <property type="component" value="Unassembled WGS sequence"/>
</dbReference>
<dbReference type="InterPro" id="IPR023996">
    <property type="entry name" value="TonB-dep_OMP_SusC/RagA"/>
</dbReference>
<dbReference type="FunFam" id="2.60.40.1120:FF:000003">
    <property type="entry name" value="Outer membrane protein Omp121"/>
    <property type="match status" value="1"/>
</dbReference>
<organism evidence="11 12">
    <name type="scientific">Snuella sedimenti</name>
    <dbReference type="NCBI Taxonomy" id="2798802"/>
    <lineage>
        <taxon>Bacteria</taxon>
        <taxon>Pseudomonadati</taxon>
        <taxon>Bacteroidota</taxon>
        <taxon>Flavobacteriia</taxon>
        <taxon>Flavobacteriales</taxon>
        <taxon>Flavobacteriaceae</taxon>
        <taxon>Snuella</taxon>
    </lineage>
</organism>
<comment type="caution">
    <text evidence="11">The sequence shown here is derived from an EMBL/GenBank/DDBJ whole genome shotgun (WGS) entry which is preliminary data.</text>
</comment>
<dbReference type="Gene3D" id="2.170.130.10">
    <property type="entry name" value="TonB-dependent receptor, plug domain"/>
    <property type="match status" value="1"/>
</dbReference>
<evidence type="ECO:0000313" key="12">
    <source>
        <dbReference type="Proteomes" id="UP000610931"/>
    </source>
</evidence>
<dbReference type="PANTHER" id="PTHR30069">
    <property type="entry name" value="TONB-DEPENDENT OUTER MEMBRANE RECEPTOR"/>
    <property type="match status" value="1"/>
</dbReference>
<evidence type="ECO:0000256" key="5">
    <source>
        <dbReference type="ARBA" id="ARBA00022729"/>
    </source>
</evidence>
<dbReference type="InterPro" id="IPR039426">
    <property type="entry name" value="TonB-dep_rcpt-like"/>
</dbReference>
<evidence type="ECO:0000256" key="9">
    <source>
        <dbReference type="SAM" id="SignalP"/>
    </source>
</evidence>
<dbReference type="RefSeq" id="WP_199114089.1">
    <property type="nucleotide sequence ID" value="NZ_JAELVQ010000004.1"/>
</dbReference>
<protein>
    <submittedName>
        <fullName evidence="11">TonB-dependent receptor</fullName>
    </submittedName>
</protein>
<dbReference type="Pfam" id="PF07715">
    <property type="entry name" value="Plug"/>
    <property type="match status" value="1"/>
</dbReference>
<dbReference type="PROSITE" id="PS52016">
    <property type="entry name" value="TONB_DEPENDENT_REC_3"/>
    <property type="match status" value="1"/>
</dbReference>
<dbReference type="GO" id="GO:0015344">
    <property type="term" value="F:siderophore uptake transmembrane transporter activity"/>
    <property type="evidence" value="ECO:0007669"/>
    <property type="project" value="TreeGrafter"/>
</dbReference>
<keyword evidence="12" id="KW-1185">Reference proteome</keyword>
<evidence type="ECO:0000313" key="11">
    <source>
        <dbReference type="EMBL" id="MBJ6367462.1"/>
    </source>
</evidence>
<dbReference type="Gene3D" id="2.40.170.20">
    <property type="entry name" value="TonB-dependent receptor, beta-barrel domain"/>
    <property type="match status" value="1"/>
</dbReference>
<comment type="similarity">
    <text evidence="8">Belongs to the TonB-dependent receptor family.</text>
</comment>
<name>A0A8J7J0S7_9FLAO</name>
<keyword evidence="7 8" id="KW-0998">Cell outer membrane</keyword>
<evidence type="ECO:0000256" key="7">
    <source>
        <dbReference type="ARBA" id="ARBA00023237"/>
    </source>
</evidence>
<evidence type="ECO:0000256" key="8">
    <source>
        <dbReference type="PROSITE-ProRule" id="PRU01360"/>
    </source>
</evidence>
<sequence>MKCKLLLNSRCYSKHHLFGVVLSSFLCVSAWAIDKNPSEIAKGFDVNERTESISSNLAVQQSVSGTVLDENGVPLPGVSVFEKGTTNGVATDFDGNYTLTLSASNSVLVFSYVGYTTKEEVVGSRTAIDIAMEPDQQQLEQVVVVGYGTKKKSEVTNAVVQTSGEEIKKSVAPSLSNSLAGRLPGLSVNQQSSAPGFDDATILVRGFNTYRNNGALIVIDGVASADPDGLNRLDPNDIESVSVLKDASAAIYGSQSAGGVILVTTKRGKKGKTSVNFTSTQAFDFPTFKVKTANALEYMSILNSSRVLDGTDLDYPQELIDKYTSGELRSEDWHNALIDAPASQSRQSLTLRGGNDNVRYFASLGALSQGGILRGDNKTKLRQYNVRSNLDISVTKNLEVGIDLSYRQKLTNTPQMNPGGDLFYVATYSPLRVAYIDNNYDLPAEGWSHSNPAARLLSPGYRKFDAQISSGTFRYKYDIPVIEGLSLEGFASVVKNTNYEKAFNYTWFFYEKDGDGNIVKVPSRTIEDIGLAEYFGRDSRVTVNTKLNYNTTIAEDHNISAFVAFEQMEFKFNEFQASRLGYDSPLIDQLFAGSTNRNNWGNDGTARENARQNYFGRLTYDYQGKYLFGYNFRYDGSTIFPKESRWGFFQGVSAGWVLSKEAFMPDVFSNLKLRGSWGQMGNDRVDPFQYLAAFGFDQGYVVDGNDVQGLAPTTTPNPNITWEVSETTNLGLEVGVLNNRLTFELDVFKTTTKDILARRQASIPQYTGLSLPDENIGKMENKGFEFQTSYRQNFGDDLVFKASGNISYSKNKVIYFDEAPQSEEYQKREGRTISSNLVYKAIGIYRTQEDLDNNVNYVGAGLGDLIFADLNGDGEINGNDRYRFDTSVARDNTGRVIAQGIPTTQFGLSLGLDYKDFDFSVLFQGQAGAKWRLDNGFSPDANGNGLAYVANNSYTVDNINAELPRIRPTGTGAQNSDFWYHDSNFVRLKSFELGYTLPQKPLSAVGITNLRLYVSGQNLFMVYNSLKKFGAGDPEFLSGKGAYYPNMRTLNLGLNLTF</sequence>
<dbReference type="InterPro" id="IPR012910">
    <property type="entry name" value="Plug_dom"/>
</dbReference>
<keyword evidence="11" id="KW-0675">Receptor</keyword>
<dbReference type="InterPro" id="IPR023997">
    <property type="entry name" value="TonB-dep_OMP_SusC/RagA_CS"/>
</dbReference>
<keyword evidence="6 8" id="KW-0472">Membrane</keyword>
<evidence type="ECO:0000256" key="4">
    <source>
        <dbReference type="ARBA" id="ARBA00022692"/>
    </source>
</evidence>
<reference evidence="11" key="1">
    <citation type="submission" date="2020-12" db="EMBL/GenBank/DDBJ databases">
        <title>Snuella sp. nov., isolated from sediment in Incheon.</title>
        <authorList>
            <person name="Kim W."/>
        </authorList>
    </citation>
    <scope>NUCLEOTIDE SEQUENCE</scope>
    <source>
        <strain evidence="11">CAU 1569</strain>
    </source>
</reference>
<evidence type="ECO:0000256" key="3">
    <source>
        <dbReference type="ARBA" id="ARBA00022452"/>
    </source>
</evidence>
<dbReference type="NCBIfam" id="TIGR04056">
    <property type="entry name" value="OMP_RagA_SusC"/>
    <property type="match status" value="1"/>
</dbReference>
<dbReference type="EMBL" id="JAELVQ010000004">
    <property type="protein sequence ID" value="MBJ6367462.1"/>
    <property type="molecule type" value="Genomic_DNA"/>
</dbReference>
<keyword evidence="4 8" id="KW-0812">Transmembrane</keyword>
<comment type="subcellular location">
    <subcellularLocation>
        <location evidence="1 8">Cell outer membrane</location>
        <topology evidence="1 8">Multi-pass membrane protein</topology>
    </subcellularLocation>
</comment>
<dbReference type="Gene3D" id="2.60.40.1120">
    <property type="entry name" value="Carboxypeptidase-like, regulatory domain"/>
    <property type="match status" value="1"/>
</dbReference>
<keyword evidence="2 8" id="KW-0813">Transport</keyword>
<dbReference type="NCBIfam" id="TIGR04057">
    <property type="entry name" value="SusC_RagA_signa"/>
    <property type="match status" value="1"/>
</dbReference>
<keyword evidence="3 8" id="KW-1134">Transmembrane beta strand</keyword>